<evidence type="ECO:0000313" key="1">
    <source>
        <dbReference type="EMBL" id="NYG02469.1"/>
    </source>
</evidence>
<sequence length="53" mass="6137">MSTPLDHEWETTSRHRTSDGVVSYQRCRCGAWRIRLRPDRVDGPRTLAPAERG</sequence>
<dbReference type="AlphaFoldDB" id="A0A852W1G4"/>
<comment type="caution">
    <text evidence="1">The sequence shown here is derived from an EMBL/GenBank/DDBJ whole genome shotgun (WGS) entry which is preliminary data.</text>
</comment>
<accession>A0A852W1G4</accession>
<reference evidence="1 2" key="1">
    <citation type="submission" date="2020-07" db="EMBL/GenBank/DDBJ databases">
        <title>Sequencing the genomes of 1000 actinobacteria strains.</title>
        <authorList>
            <person name="Klenk H.-P."/>
        </authorList>
    </citation>
    <scope>NUCLEOTIDE SEQUENCE [LARGE SCALE GENOMIC DNA]</scope>
    <source>
        <strain evidence="1 2">DSM 44749</strain>
    </source>
</reference>
<proteinExistence type="predicted"/>
<dbReference type="Proteomes" id="UP000549695">
    <property type="component" value="Unassembled WGS sequence"/>
</dbReference>
<dbReference type="GeneID" id="98052507"/>
<protein>
    <submittedName>
        <fullName evidence="1">Uncharacterized protein</fullName>
    </submittedName>
</protein>
<gene>
    <name evidence="1" type="ORF">HDA37_002754</name>
</gene>
<organism evidence="1 2">
    <name type="scientific">Pseudonocardia alni</name>
    <name type="common">Amycolata alni</name>
    <dbReference type="NCBI Taxonomy" id="33907"/>
    <lineage>
        <taxon>Bacteria</taxon>
        <taxon>Bacillati</taxon>
        <taxon>Actinomycetota</taxon>
        <taxon>Actinomycetes</taxon>
        <taxon>Pseudonocardiales</taxon>
        <taxon>Pseudonocardiaceae</taxon>
        <taxon>Pseudonocardia</taxon>
    </lineage>
</organism>
<keyword evidence="2" id="KW-1185">Reference proteome</keyword>
<evidence type="ECO:0000313" key="2">
    <source>
        <dbReference type="Proteomes" id="UP000549695"/>
    </source>
</evidence>
<name>A0A852W1G4_PSEA5</name>
<dbReference type="RefSeq" id="WP_167379067.1">
    <property type="nucleotide sequence ID" value="NZ_BAAAJZ010000003.1"/>
</dbReference>
<dbReference type="EMBL" id="JACCCZ010000001">
    <property type="protein sequence ID" value="NYG02469.1"/>
    <property type="molecule type" value="Genomic_DNA"/>
</dbReference>